<evidence type="ECO:0000313" key="1">
    <source>
        <dbReference type="EMBL" id="QQP11353.1"/>
    </source>
</evidence>
<accession>A0ABX7AN32</accession>
<name>A0ABX7AN32_9BACI</name>
<dbReference type="Proteomes" id="UP000596049">
    <property type="component" value="Chromosome"/>
</dbReference>
<proteinExistence type="predicted"/>
<reference evidence="1 2" key="1">
    <citation type="submission" date="2020-01" db="EMBL/GenBank/DDBJ databases">
        <authorList>
            <person name="Liu G."/>
            <person name="Liu B."/>
        </authorList>
    </citation>
    <scope>NUCLEOTIDE SEQUENCE [LARGE SCALE GENOMIC DNA]</scope>
    <source>
        <strain evidence="1 2">FJAT-51161</strain>
    </source>
</reference>
<sequence length="242" mass="28333">MSLKGYTFKDASDFIYYLNHLLILTYNNLEVYERLINKLGRYIEEKNLIGDQQQIITSIDYEEFRAMLGYQSNYLNNLIGDHAAFGCSYQNYRKNIELNAVELNLGYVELSQDQREDLNRVTTARNWGNHVPVSLINSTLQKAYNVPIDLTKPIYTAHFNNYDGAWLIDMYQSSLNSLEGYKIIFETMKEDYSKLTGHPCTIEKQLYEIRDMRDLIIPKISADIQSKKGITNEDIRKEYEQN</sequence>
<protein>
    <submittedName>
        <fullName evidence="1">Uncharacterized protein</fullName>
    </submittedName>
</protein>
<evidence type="ECO:0000313" key="2">
    <source>
        <dbReference type="Proteomes" id="UP000596049"/>
    </source>
</evidence>
<dbReference type="EMBL" id="CP067341">
    <property type="protein sequence ID" value="QQP11353.1"/>
    <property type="molecule type" value="Genomic_DNA"/>
</dbReference>
<keyword evidence="2" id="KW-1185">Reference proteome</keyword>
<organism evidence="1 2">
    <name type="scientific">Lysinibacillus agricola</name>
    <dbReference type="NCBI Taxonomy" id="2590012"/>
    <lineage>
        <taxon>Bacteria</taxon>
        <taxon>Bacillati</taxon>
        <taxon>Bacillota</taxon>
        <taxon>Bacilli</taxon>
        <taxon>Bacillales</taxon>
        <taxon>Bacillaceae</taxon>
        <taxon>Lysinibacillus</taxon>
    </lineage>
</organism>
<gene>
    <name evidence="1" type="ORF">FJQ98_19365</name>
</gene>
<dbReference type="RefSeq" id="WP_053595247.1">
    <property type="nucleotide sequence ID" value="NZ_CP067341.1"/>
</dbReference>